<sequence length="433" mass="49091">KRQGKLIRGIRHTYLTVYRRLFSIVFLLNLIALIAVVAKFGIQELPVMGMTTASSANFLVAILIRQGYVANLLYQTGCMVPRSSPLRLRRLVAKIYEHGGIHSGAAISGTMWFILATIVISYDFTRREIHSAGLIIITYFIQIFLVAIVVSAYPACRSKKHNAFELIHRFGGWFTVELFWFELGFLCHEIKEDTGTALTSIIIKQPTFWILILITFHIILPWLNLRQWDFAPEVLSDHALRLHFSHRLPQFSGIAISESPLFEWHQFATFPAPHGQPGGSMIISAAGDWTNRTVRNPRRKYWVKGVPKIGMLSMASIFQRVVIVTTGSGIGPIMSFFTSRPSDQVCRLIWSTPSPVETFGQTLNDWVLEVNPEAIIINTRVTGRPDLVRMTYQVYREFNAEAVFVISNPKLTRKLVYAMESRGIPAYGPIFDS</sequence>
<name>A0A8E2F076_9PEZI</name>
<feature type="transmembrane region" description="Helical" evidence="1">
    <location>
        <begin position="21"/>
        <end position="42"/>
    </location>
</feature>
<evidence type="ECO:0008006" key="4">
    <source>
        <dbReference type="Google" id="ProtNLM"/>
    </source>
</evidence>
<feature type="transmembrane region" description="Helical" evidence="1">
    <location>
        <begin position="206"/>
        <end position="225"/>
    </location>
</feature>
<dbReference type="InterPro" id="IPR052979">
    <property type="entry name" value="Adenylate-forming_domain"/>
</dbReference>
<dbReference type="Proteomes" id="UP000250140">
    <property type="component" value="Unassembled WGS sequence"/>
</dbReference>
<feature type="transmembrane region" description="Helical" evidence="1">
    <location>
        <begin position="132"/>
        <end position="154"/>
    </location>
</feature>
<reference evidence="2 3" key="1">
    <citation type="journal article" date="2016" name="Nat. Commun.">
        <title>Ectomycorrhizal ecology is imprinted in the genome of the dominant symbiotic fungus Cenococcum geophilum.</title>
        <authorList>
            <consortium name="DOE Joint Genome Institute"/>
            <person name="Peter M."/>
            <person name="Kohler A."/>
            <person name="Ohm R.A."/>
            <person name="Kuo A."/>
            <person name="Krutzmann J."/>
            <person name="Morin E."/>
            <person name="Arend M."/>
            <person name="Barry K.W."/>
            <person name="Binder M."/>
            <person name="Choi C."/>
            <person name="Clum A."/>
            <person name="Copeland A."/>
            <person name="Grisel N."/>
            <person name="Haridas S."/>
            <person name="Kipfer T."/>
            <person name="LaButti K."/>
            <person name="Lindquist E."/>
            <person name="Lipzen A."/>
            <person name="Maire R."/>
            <person name="Meier B."/>
            <person name="Mihaltcheva S."/>
            <person name="Molinier V."/>
            <person name="Murat C."/>
            <person name="Poggeler S."/>
            <person name="Quandt C.A."/>
            <person name="Sperisen C."/>
            <person name="Tritt A."/>
            <person name="Tisserant E."/>
            <person name="Crous P.W."/>
            <person name="Henrissat B."/>
            <person name="Nehls U."/>
            <person name="Egli S."/>
            <person name="Spatafora J.W."/>
            <person name="Grigoriev I.V."/>
            <person name="Martin F.M."/>
        </authorList>
    </citation>
    <scope>NUCLEOTIDE SEQUENCE [LARGE SCALE GENOMIC DNA]</scope>
    <source>
        <strain evidence="2 3">CBS 207.34</strain>
    </source>
</reference>
<evidence type="ECO:0000313" key="2">
    <source>
        <dbReference type="EMBL" id="OCL07920.1"/>
    </source>
</evidence>
<proteinExistence type="predicted"/>
<feature type="transmembrane region" description="Helical" evidence="1">
    <location>
        <begin position="54"/>
        <end position="74"/>
    </location>
</feature>
<feature type="non-terminal residue" evidence="2">
    <location>
        <position position="1"/>
    </location>
</feature>
<gene>
    <name evidence="2" type="ORF">AOQ84DRAFT_278088</name>
</gene>
<dbReference type="PANTHER" id="PTHR33927">
    <property type="entry name" value="TRANSMEMBRANE PROTEIN"/>
    <property type="match status" value="1"/>
</dbReference>
<accession>A0A8E2F076</accession>
<evidence type="ECO:0000313" key="3">
    <source>
        <dbReference type="Proteomes" id="UP000250140"/>
    </source>
</evidence>
<keyword evidence="1" id="KW-0812">Transmembrane</keyword>
<keyword evidence="1" id="KW-1133">Transmembrane helix</keyword>
<dbReference type="PANTHER" id="PTHR33927:SF5">
    <property type="entry name" value="ENZYME, PUTATIVE (AFU_ORTHOLOGUE AFUA_8G01222)-RELATED"/>
    <property type="match status" value="1"/>
</dbReference>
<feature type="transmembrane region" description="Helical" evidence="1">
    <location>
        <begin position="95"/>
        <end position="120"/>
    </location>
</feature>
<keyword evidence="3" id="KW-1185">Reference proteome</keyword>
<keyword evidence="1" id="KW-0472">Membrane</keyword>
<organism evidence="2 3">
    <name type="scientific">Glonium stellatum</name>
    <dbReference type="NCBI Taxonomy" id="574774"/>
    <lineage>
        <taxon>Eukaryota</taxon>
        <taxon>Fungi</taxon>
        <taxon>Dikarya</taxon>
        <taxon>Ascomycota</taxon>
        <taxon>Pezizomycotina</taxon>
        <taxon>Dothideomycetes</taxon>
        <taxon>Pleosporomycetidae</taxon>
        <taxon>Gloniales</taxon>
        <taxon>Gloniaceae</taxon>
        <taxon>Glonium</taxon>
    </lineage>
</organism>
<protein>
    <recommendedName>
        <fullName evidence="4">Non-ribosomal peptide synthetase</fullName>
    </recommendedName>
</protein>
<dbReference type="EMBL" id="KV749756">
    <property type="protein sequence ID" value="OCL07920.1"/>
    <property type="molecule type" value="Genomic_DNA"/>
</dbReference>
<evidence type="ECO:0000256" key="1">
    <source>
        <dbReference type="SAM" id="Phobius"/>
    </source>
</evidence>
<dbReference type="AlphaFoldDB" id="A0A8E2F076"/>
<dbReference type="OrthoDB" id="3142841at2759"/>
<feature type="non-terminal residue" evidence="2">
    <location>
        <position position="433"/>
    </location>
</feature>